<dbReference type="Gene3D" id="2.120.10.60">
    <property type="entry name" value="Tricorn protease N-terminal domain"/>
    <property type="match status" value="1"/>
</dbReference>
<evidence type="ECO:0000259" key="3">
    <source>
        <dbReference type="Pfam" id="PF01979"/>
    </source>
</evidence>
<gene>
    <name evidence="4" type="ORF">J2S66_002712</name>
</gene>
<dbReference type="SUPFAM" id="SSF51338">
    <property type="entry name" value="Composite domain of metallo-dependent hydrolases"/>
    <property type="match status" value="1"/>
</dbReference>
<dbReference type="PANTHER" id="PTHR36842">
    <property type="entry name" value="PROTEIN TOLB HOMOLOG"/>
    <property type="match status" value="1"/>
</dbReference>
<organism evidence="4 5">
    <name type="scientific">Saccharothrix longispora</name>
    <dbReference type="NCBI Taxonomy" id="33920"/>
    <lineage>
        <taxon>Bacteria</taxon>
        <taxon>Bacillati</taxon>
        <taxon>Actinomycetota</taxon>
        <taxon>Actinomycetes</taxon>
        <taxon>Pseudonocardiales</taxon>
        <taxon>Pseudonocardiaceae</taxon>
        <taxon>Saccharothrix</taxon>
    </lineage>
</organism>
<proteinExistence type="inferred from homology"/>
<comment type="caution">
    <text evidence="4">The sequence shown here is derived from an EMBL/GenBank/DDBJ whole genome shotgun (WGS) entry which is preliminary data.</text>
</comment>
<evidence type="ECO:0000313" key="5">
    <source>
        <dbReference type="Proteomes" id="UP001268819"/>
    </source>
</evidence>
<dbReference type="Gene3D" id="2.30.40.10">
    <property type="entry name" value="Urease, subunit C, domain 1"/>
    <property type="match status" value="2"/>
</dbReference>
<feature type="region of interest" description="Disordered" evidence="2">
    <location>
        <begin position="310"/>
        <end position="329"/>
    </location>
</feature>
<dbReference type="Pfam" id="PF01979">
    <property type="entry name" value="Amidohydro_1"/>
    <property type="match status" value="1"/>
</dbReference>
<dbReference type="PROSITE" id="PS51318">
    <property type="entry name" value="TAT"/>
    <property type="match status" value="1"/>
</dbReference>
<reference evidence="4 5" key="1">
    <citation type="submission" date="2023-07" db="EMBL/GenBank/DDBJ databases">
        <title>Sequencing the genomes of 1000 actinobacteria strains.</title>
        <authorList>
            <person name="Klenk H.-P."/>
        </authorList>
    </citation>
    <scope>NUCLEOTIDE SEQUENCE [LARGE SCALE GENOMIC DNA]</scope>
    <source>
        <strain evidence="4 5">DSM 43749</strain>
    </source>
</reference>
<evidence type="ECO:0000256" key="2">
    <source>
        <dbReference type="SAM" id="MobiDB-lite"/>
    </source>
</evidence>
<dbReference type="PANTHER" id="PTHR36842:SF1">
    <property type="entry name" value="PROTEIN TOLB"/>
    <property type="match status" value="1"/>
</dbReference>
<dbReference type="InterPro" id="IPR011042">
    <property type="entry name" value="6-blade_b-propeller_TolB-like"/>
</dbReference>
<protein>
    <submittedName>
        <fullName evidence="4">Tol biopolymer transport system component/imidazolonepropionase-like amidohydrolase</fullName>
    </submittedName>
</protein>
<dbReference type="Gene3D" id="3.20.20.140">
    <property type="entry name" value="Metal-dependent hydrolases"/>
    <property type="match status" value="1"/>
</dbReference>
<dbReference type="InterPro" id="IPR006311">
    <property type="entry name" value="TAT_signal"/>
</dbReference>
<name>A0ABU1PVK5_9PSEU</name>
<dbReference type="SUPFAM" id="SSF82171">
    <property type="entry name" value="DPP6 N-terminal domain-like"/>
    <property type="match status" value="2"/>
</dbReference>
<dbReference type="InterPro" id="IPR006680">
    <property type="entry name" value="Amidohydro-rel"/>
</dbReference>
<feature type="domain" description="Amidohydrolase-related" evidence="3">
    <location>
        <begin position="649"/>
        <end position="984"/>
    </location>
</feature>
<dbReference type="RefSeq" id="WP_310307336.1">
    <property type="nucleotide sequence ID" value="NZ_BAAAXB010000001.1"/>
</dbReference>
<dbReference type="EMBL" id="JAVDSG010000001">
    <property type="protein sequence ID" value="MDR6594328.1"/>
    <property type="molecule type" value="Genomic_DNA"/>
</dbReference>
<dbReference type="Gene3D" id="3.30.110.90">
    <property type="entry name" value="Amidohydrolase"/>
    <property type="match status" value="1"/>
</dbReference>
<dbReference type="Proteomes" id="UP001268819">
    <property type="component" value="Unassembled WGS sequence"/>
</dbReference>
<dbReference type="SUPFAM" id="SSF51556">
    <property type="entry name" value="Metallo-dependent hydrolases"/>
    <property type="match status" value="1"/>
</dbReference>
<accession>A0ABU1PVK5</accession>
<dbReference type="Pfam" id="PF07676">
    <property type="entry name" value="PD40"/>
    <property type="match status" value="6"/>
</dbReference>
<sequence>MSGSEDLSRREVLARSGRVAVALGAAGAVTAGATPVAGAEEERAGASGGSVVLEEGTNISVAASPDGRWLATDLVAAIWVLPAGGGAARRLTDDLHDATLPSWSPDGRSIVFQSFRDGNFHLCVVDVGGGGPRQLTRGPFDHREPVFSPDGKRVAFTSDRGGSYGVWLLDVATGEVGALAGPPGEAAAPRWSPDGKRVIFAVDENAVDVVTVATGERTRVATAPVGGRIHGAAFGPDGSTPSYTLVRGARADLVLVDRQLTTGEDVFGFAATWVGGSALYTADGRIRRRERDGVVRDVPFRATVPVARRAPRRPVRESTGGPVRGIASPVVSPDGRQVAFRALNAVHVVPITGGRPRRLTDGAFFDSDPDFSPDGRSIVYSSDREGVPALRLRDLVTGRDTALGGAVPGAQTTPRFSPDGERVAYVDQDGAVWVLDVAGGSRRQVTPALFMPGRPTWSADGAVIALAAVKPFSRRFREGTSQILTVRLADGELRYTEPMPFRSIATRGDDGPVWSPDGRHLAFVVESVAWVVAVDAAGRFLGDPRQVTREVTDSLAWCGSEALVHLHNGVLRRVPLDGGAPRTIRLDFSWRRPRPPRRTIVHAGAVWDGEGGDLRHDVDIVVADGRVEEIRPHRAAAGERVVDARDLVAMPGLVDAHNHWHLRGRQWGARQGRAWLAYGITTTRSPGDPVYQMLETREALASGALLGPRFFGTGEAIDGSRVYYNFMRPTLSRAQLDLELKRALELDYDMVKTYVRLPVELQREAARAAHRAGVPLSSHYLYPAAAIGMDGMEHVGATNRLGYSHTVSRTGRAYRDVVELFVRSGMSVTPTLFQARALYADDKSLVTDERTRVLFPPWEYERYVAEAEAAGTPASPYSRDVLAGWVDMVLRVHRGGGLVICGTDAPLDAVATATHQNLRAMVAYGFTPLEALTTATRNPAAWLGLTGRVGTLRPGAYADIALVAGNPLVDIRAAAAVRQVVLGGVVHRVEDLLAPFRASRPAAATRSHDHAVVSDPEHWWHEPEWAARVCCGEV</sequence>
<dbReference type="InterPro" id="IPR011659">
    <property type="entry name" value="WD40"/>
</dbReference>
<dbReference type="InterPro" id="IPR032466">
    <property type="entry name" value="Metal_Hydrolase"/>
</dbReference>
<keyword evidence="5" id="KW-1185">Reference proteome</keyword>
<dbReference type="Gene3D" id="2.120.10.30">
    <property type="entry name" value="TolB, C-terminal domain"/>
    <property type="match status" value="2"/>
</dbReference>
<dbReference type="InterPro" id="IPR011059">
    <property type="entry name" value="Metal-dep_hydrolase_composite"/>
</dbReference>
<comment type="similarity">
    <text evidence="1">Belongs to the TolB family.</text>
</comment>
<evidence type="ECO:0000256" key="1">
    <source>
        <dbReference type="ARBA" id="ARBA00009820"/>
    </source>
</evidence>
<evidence type="ECO:0000313" key="4">
    <source>
        <dbReference type="EMBL" id="MDR6594328.1"/>
    </source>
</evidence>